<dbReference type="PANTHER" id="PTHR42957:SF1">
    <property type="entry name" value="HELICASE MJ1565-RELATED"/>
    <property type="match status" value="1"/>
</dbReference>
<dbReference type="EMBL" id="CP000719">
    <property type="protein sequence ID" value="ABS45741.1"/>
    <property type="molecule type" value="Genomic_DNA"/>
</dbReference>
<dbReference type="InterPro" id="IPR008571">
    <property type="entry name" value="HerA-like"/>
</dbReference>
<dbReference type="Proteomes" id="UP000002412">
    <property type="component" value="Plasmid p_153kb"/>
</dbReference>
<evidence type="ECO:0000259" key="1">
    <source>
        <dbReference type="Pfam" id="PF01935"/>
    </source>
</evidence>
<dbReference type="SUPFAM" id="SSF52540">
    <property type="entry name" value="P-loop containing nucleoside triphosphate hydrolases"/>
    <property type="match status" value="1"/>
</dbReference>
<dbReference type="Gene3D" id="3.40.50.300">
    <property type="entry name" value="P-loop containing nucleotide triphosphate hydrolases"/>
    <property type="match status" value="2"/>
</dbReference>
<evidence type="ECO:0000313" key="4">
    <source>
        <dbReference type="Proteomes" id="UP000002412"/>
    </source>
</evidence>
<keyword evidence="3" id="KW-0614">Plasmid</keyword>
<dbReference type="RefSeq" id="WP_011988585.1">
    <property type="nucleotide sequence ID" value="NC_009705.1"/>
</dbReference>
<dbReference type="AlphaFoldDB" id="A0A0U1QTN2"/>
<sequence>MKVIFGLNAGQLNKKIEAPVTWDSKTAVNGHCLLVGMSGAGKTYNLRSMIRQMIATYDYHPHPLRIHILDVHGDIEIEGASTVMFSEQTNFGMNPLRVNPDQHFGGVRKRVQGFVSTLNKVMHSLGPKQEACLRNLLNDLYEKHGFKYDDASTWRIEDDAETLISAGQDGRLYLDIPIEEKDQAKALGARWDSEEKCWFILQTDYEGGITRWGPKTKSRTNPSMNDLLRYARNVMLQSFMGTGIKAVTNVEILNKAAAAYQRKLLAALKQGDRAFADEKLQSELEKAKEKAIDSFTAYADSIVTGRELGDVIKYDSTDVLKSVVDKIENLNAIGIFKSTPPPFDNNNPIWRYNIKALSFSERKLFALFKLEEIFVRAIQRGEQYDVCEIIVLDEAHIYTDDDPENIINNIAKEARKFGLAIICASQSPTHFVEDLLSSVATKVILGIDESFWKGSVSKMGITIDALKWIKPTSTMLVQIKAKGSIKTEWQWTVIPKKRVI</sequence>
<dbReference type="HOGENOM" id="CLU_043150_0_0_6"/>
<feature type="domain" description="Helicase HerA central" evidence="1">
    <location>
        <begin position="9"/>
        <end position="103"/>
    </location>
</feature>
<dbReference type="InterPro" id="IPR002789">
    <property type="entry name" value="HerA_central"/>
</dbReference>
<gene>
    <name evidence="3" type="ordered locus">YpsIP31758_B0025</name>
</gene>
<proteinExistence type="predicted"/>
<geneLocation type="plasmid" evidence="4">
    <name>plasmid_153kb</name>
</geneLocation>
<feature type="domain" description="DUF5710" evidence="2">
    <location>
        <begin position="171"/>
        <end position="214"/>
    </location>
</feature>
<evidence type="ECO:0000313" key="3">
    <source>
        <dbReference type="EMBL" id="ABS45741.1"/>
    </source>
</evidence>
<evidence type="ECO:0000259" key="2">
    <source>
        <dbReference type="Pfam" id="PF18974"/>
    </source>
</evidence>
<protein>
    <submittedName>
        <fullName evidence="3">Uncharacterized protein</fullName>
    </submittedName>
</protein>
<dbReference type="PANTHER" id="PTHR42957">
    <property type="entry name" value="HELICASE MJ1565-RELATED"/>
    <property type="match status" value="1"/>
</dbReference>
<dbReference type="InterPro" id="IPR043764">
    <property type="entry name" value="DUF5710"/>
</dbReference>
<dbReference type="KEGG" id="ypi:YpsIP31758_B0025"/>
<dbReference type="InterPro" id="IPR027417">
    <property type="entry name" value="P-loop_NTPase"/>
</dbReference>
<name>A0A0U1QTN2_YERP3</name>
<organism evidence="3 4">
    <name type="scientific">Yersinia pseudotuberculosis serotype O:1b (strain IP 31758)</name>
    <dbReference type="NCBI Taxonomy" id="349747"/>
    <lineage>
        <taxon>Bacteria</taxon>
        <taxon>Pseudomonadati</taxon>
        <taxon>Pseudomonadota</taxon>
        <taxon>Gammaproteobacteria</taxon>
        <taxon>Enterobacterales</taxon>
        <taxon>Yersiniaceae</taxon>
        <taxon>Yersinia</taxon>
    </lineage>
</organism>
<dbReference type="Pfam" id="PF01935">
    <property type="entry name" value="DUF87"/>
    <property type="match status" value="1"/>
</dbReference>
<dbReference type="Pfam" id="PF18974">
    <property type="entry name" value="DUF5710"/>
    <property type="match status" value="1"/>
</dbReference>
<accession>A0A0U1QTN2</accession>
<reference evidence="3 4" key="1">
    <citation type="journal article" date="2007" name="PLoS Genet.">
        <title>The complete genome sequence of Yersinia pseudotuberculosis IP31758, the causative agent of Far East scarlet-like fever.</title>
        <authorList>
            <person name="Eppinger M."/>
            <person name="Rosovitz M.J."/>
            <person name="Fricke W.F."/>
            <person name="Rasko D.A."/>
            <person name="Kokorina G."/>
            <person name="Fayolle C."/>
            <person name="Lindler L.E."/>
            <person name="Carniel E."/>
            <person name="Ravel J."/>
        </authorList>
    </citation>
    <scope>NUCLEOTIDE SEQUENCE [LARGE SCALE GENOMIC DNA]</scope>
    <source>
        <strain evidence="3 4">IP 31758</strain>
        <plasmid evidence="4">Plasmid plasmid_153kb</plasmid>
    </source>
</reference>